<comment type="caution">
    <text evidence="1">The sequence shown here is derived from an EMBL/GenBank/DDBJ whole genome shotgun (WGS) entry which is preliminary data.</text>
</comment>
<reference evidence="2" key="1">
    <citation type="journal article" date="2019" name="Int. J. Syst. Evol. Microbiol.">
        <title>The Global Catalogue of Microorganisms (GCM) 10K type strain sequencing project: providing services to taxonomists for standard genome sequencing and annotation.</title>
        <authorList>
            <consortium name="The Broad Institute Genomics Platform"/>
            <consortium name="The Broad Institute Genome Sequencing Center for Infectious Disease"/>
            <person name="Wu L."/>
            <person name="Ma J."/>
        </authorList>
    </citation>
    <scope>NUCLEOTIDE SEQUENCE [LARGE SCALE GENOMIC DNA]</scope>
    <source>
        <strain evidence="2">JCM 14370</strain>
    </source>
</reference>
<accession>A0ABQ2CZH6</accession>
<evidence type="ECO:0000313" key="2">
    <source>
        <dbReference type="Proteomes" id="UP000632222"/>
    </source>
</evidence>
<organism evidence="1 2">
    <name type="scientific">Deinococcus roseus</name>
    <dbReference type="NCBI Taxonomy" id="392414"/>
    <lineage>
        <taxon>Bacteria</taxon>
        <taxon>Thermotogati</taxon>
        <taxon>Deinococcota</taxon>
        <taxon>Deinococci</taxon>
        <taxon>Deinococcales</taxon>
        <taxon>Deinococcaceae</taxon>
        <taxon>Deinococcus</taxon>
    </lineage>
</organism>
<gene>
    <name evidence="1" type="ORF">GCM10008938_17070</name>
</gene>
<keyword evidence="2" id="KW-1185">Reference proteome</keyword>
<dbReference type="EMBL" id="BMOD01000004">
    <property type="protein sequence ID" value="GGJ31481.1"/>
    <property type="molecule type" value="Genomic_DNA"/>
</dbReference>
<sequence>MTLKKAVEQLMVSAQDDSSTPDDLYPLAQTVFDEARKHSRASVEEALRDLAAGLALSHAGKAGVIGMCIGAFLEGGCSPKEVQGPILSRLGEVLHRAEALMQECPDPEALSEDCVAALDDLELFWRPAIALFSVSPEARREAAPLLPAFNSLAEQHEGAHWLSKIIPVLHEEPVVVLEPATGLGIEGTLSGVVDNFQLHVLLMDTFPQKGLFKRKRTSDRIIAVAKGEGPQTAEESVEGAWNLYTHQALLADLSLSEASENWIWGEGTPADIPILEDRRVILLGPPTYRRTWNSMRMFDALKADLKVTRVLNERQVRSWLERITNRDE</sequence>
<evidence type="ECO:0000313" key="1">
    <source>
        <dbReference type="EMBL" id="GGJ31481.1"/>
    </source>
</evidence>
<name>A0ABQ2CZH6_9DEIO</name>
<proteinExistence type="predicted"/>
<dbReference type="Proteomes" id="UP000632222">
    <property type="component" value="Unassembled WGS sequence"/>
</dbReference>
<protein>
    <submittedName>
        <fullName evidence="1">Uncharacterized protein</fullName>
    </submittedName>
</protein>